<dbReference type="AlphaFoldDB" id="A0A9P4NAL2"/>
<keyword evidence="1" id="KW-0472">Membrane</keyword>
<accession>A0A9P4NAL2</accession>
<dbReference type="OrthoDB" id="3540210at2759"/>
<name>A0A9P4NAL2_9PLEO</name>
<comment type="caution">
    <text evidence="2">The sequence shown here is derived from an EMBL/GenBank/DDBJ whole genome shotgun (WGS) entry which is preliminary data.</text>
</comment>
<evidence type="ECO:0000256" key="1">
    <source>
        <dbReference type="SAM" id="Phobius"/>
    </source>
</evidence>
<keyword evidence="1" id="KW-1133">Transmembrane helix</keyword>
<proteinExistence type="predicted"/>
<feature type="transmembrane region" description="Helical" evidence="1">
    <location>
        <begin position="111"/>
        <end position="133"/>
    </location>
</feature>
<keyword evidence="1" id="KW-0812">Transmembrane</keyword>
<protein>
    <submittedName>
        <fullName evidence="2">Uncharacterized protein</fullName>
    </submittedName>
</protein>
<evidence type="ECO:0000313" key="3">
    <source>
        <dbReference type="Proteomes" id="UP000800093"/>
    </source>
</evidence>
<dbReference type="EMBL" id="ML986581">
    <property type="protein sequence ID" value="KAF2269673.1"/>
    <property type="molecule type" value="Genomic_DNA"/>
</dbReference>
<feature type="transmembrane region" description="Helical" evidence="1">
    <location>
        <begin position="36"/>
        <end position="59"/>
    </location>
</feature>
<gene>
    <name evidence="2" type="ORF">CC78DRAFT_612033</name>
</gene>
<dbReference type="Proteomes" id="UP000800093">
    <property type="component" value="Unassembled WGS sequence"/>
</dbReference>
<sequence length="741" mass="82832">MFETTTAGIYVGFWTNWSKGKILGATLTLPSRDGTLLIAFVALFVSWAGNQLWSLLTYLTYQLYASNEPQSTFRRQLRLLLRSHIAVTHFLWRVVKTSWVWRRHTRDSESVLGLPLIVMATLHVAAVTLAGIFSSRIMTTTSEALIRSTCCGFHDLFIFHAQNFTTDELDRASAVHVTGEKLFEYGNKYVRSCYDPSMPPAPNMDCYPYVRRQRIQRNANCTFAKGSCVSPSIRLDSGYLDSHYDLGINQPEENRISVRRVLQCSVIGAEKYSTDWINYTDLPEISPSPMDPLIVPGASYKFFSLGMLKSRRMQRPFTFIVANHSTISTSYYTQAYSASSKGQGFLGFDPIGDLQKDDADVSLRVLQSSASYVGPVHDPWFKATRQYPHGNNTFYLADDVATVLGCIEQYQFCNATKCTSLGPLPPVGQPVSENQSVISVLNYNSIQAATYNLLWKIMAITRTEYFTMNLQDSLLLARDHLLGQSTLSTQLPDNQWETEVQMVYNMSLSLMTMIASFHADMPDVQITRTKTLRQYVTRENTSEALNLCSNQKTTTQAYYSFSVFGLIVSFVGGLFVILLSHLIPSRVSKYRAKYSSQTSALVQARENGWKADDILVLDSIALEAHGVGSWTVKDGVPIPKFCDQNLLVPWISSCAKSSERKSMCSDEAFVYAGPASTLNGTDTEDITMSCVDTKEQKEDIGAEKEVGYGLDCGYIYNFYEEGANFMSDNNSSTYGQGAGGH</sequence>
<keyword evidence="3" id="KW-1185">Reference proteome</keyword>
<feature type="transmembrane region" description="Helical" evidence="1">
    <location>
        <begin position="558"/>
        <end position="583"/>
    </location>
</feature>
<reference evidence="3" key="1">
    <citation type="journal article" date="2020" name="Stud. Mycol.">
        <title>101 Dothideomycetes genomes: A test case for predicting lifestyles and emergence of pathogens.</title>
        <authorList>
            <person name="Haridas S."/>
            <person name="Albert R."/>
            <person name="Binder M."/>
            <person name="Bloem J."/>
            <person name="LaButti K."/>
            <person name="Salamov A."/>
            <person name="Andreopoulos B."/>
            <person name="Baker S."/>
            <person name="Barry K."/>
            <person name="Bills G."/>
            <person name="Bluhm B."/>
            <person name="Cannon C."/>
            <person name="Castanera R."/>
            <person name="Culley D."/>
            <person name="Daum C."/>
            <person name="Ezra D."/>
            <person name="Gonzalez J."/>
            <person name="Henrissat B."/>
            <person name="Kuo A."/>
            <person name="Liang C."/>
            <person name="Lipzen A."/>
            <person name="Lutzoni F."/>
            <person name="Magnuson J."/>
            <person name="Mondo S."/>
            <person name="Nolan M."/>
            <person name="Ohm R."/>
            <person name="Pangilinan J."/>
            <person name="Park H.-J."/>
            <person name="Ramirez L."/>
            <person name="Alfaro M."/>
            <person name="Sun H."/>
            <person name="Tritt A."/>
            <person name="Yoshinaga Y."/>
            <person name="Zwiers L.-H."/>
            <person name="Turgeon B."/>
            <person name="Goodwin S."/>
            <person name="Spatafora J."/>
            <person name="Crous P."/>
            <person name="Grigoriev I."/>
        </authorList>
    </citation>
    <scope>NUCLEOTIDE SEQUENCE [LARGE SCALE GENOMIC DNA]</scope>
    <source>
        <strain evidence="3">CBS 304.66</strain>
    </source>
</reference>
<organism evidence="2 3">
    <name type="scientific">Lojkania enalia</name>
    <dbReference type="NCBI Taxonomy" id="147567"/>
    <lineage>
        <taxon>Eukaryota</taxon>
        <taxon>Fungi</taxon>
        <taxon>Dikarya</taxon>
        <taxon>Ascomycota</taxon>
        <taxon>Pezizomycotina</taxon>
        <taxon>Dothideomycetes</taxon>
        <taxon>Pleosporomycetidae</taxon>
        <taxon>Pleosporales</taxon>
        <taxon>Pleosporales incertae sedis</taxon>
        <taxon>Lojkania</taxon>
    </lineage>
</organism>
<evidence type="ECO:0000313" key="2">
    <source>
        <dbReference type="EMBL" id="KAF2269673.1"/>
    </source>
</evidence>